<evidence type="ECO:0000256" key="1">
    <source>
        <dbReference type="SAM" id="Phobius"/>
    </source>
</evidence>
<evidence type="ECO:0000313" key="3">
    <source>
        <dbReference type="Proteomes" id="UP001329915"/>
    </source>
</evidence>
<dbReference type="EMBL" id="CP121694">
    <property type="protein sequence ID" value="WRO23735.1"/>
    <property type="molecule type" value="Genomic_DNA"/>
</dbReference>
<feature type="transmembrane region" description="Helical" evidence="1">
    <location>
        <begin position="99"/>
        <end position="120"/>
    </location>
</feature>
<keyword evidence="3" id="KW-1185">Reference proteome</keyword>
<accession>A0AAU0USX3</accession>
<sequence length="122" mass="13482">METRNYSNFNQAVKKGVLIFGSLSFLFNLYAIVVLNKSAAPMDLVHILPGFVVNAIWEGAISPHTPGAVFLVTTVITDAFIGAVFASIMWLVGVKQERLAAFLVPLFLILWFIVIPILPFRC</sequence>
<dbReference type="KEGG" id="dbc:MFMK1_003603"/>
<proteinExistence type="predicted"/>
<feature type="transmembrane region" description="Helical" evidence="1">
    <location>
        <begin position="12"/>
        <end position="33"/>
    </location>
</feature>
<gene>
    <name evidence="2" type="ORF">MFMK1_003603</name>
</gene>
<keyword evidence="1" id="KW-1133">Transmembrane helix</keyword>
<name>A0AAU0USX3_9FIRM</name>
<feature type="transmembrane region" description="Helical" evidence="1">
    <location>
        <begin position="69"/>
        <end position="93"/>
    </location>
</feature>
<organism evidence="2 3">
    <name type="scientific">Metallumcola ferriviriculae</name>
    <dbReference type="NCBI Taxonomy" id="3039180"/>
    <lineage>
        <taxon>Bacteria</taxon>
        <taxon>Bacillati</taxon>
        <taxon>Bacillota</taxon>
        <taxon>Clostridia</taxon>
        <taxon>Neomoorellales</taxon>
        <taxon>Desulfitibacteraceae</taxon>
        <taxon>Metallumcola</taxon>
    </lineage>
</organism>
<keyword evidence="1" id="KW-0472">Membrane</keyword>
<reference evidence="2 3" key="1">
    <citation type="submission" date="2023-04" db="EMBL/GenBank/DDBJ databases">
        <authorList>
            <person name="Hsu D."/>
        </authorList>
    </citation>
    <scope>NUCLEOTIDE SEQUENCE [LARGE SCALE GENOMIC DNA]</scope>
    <source>
        <strain evidence="2 3">MK1</strain>
    </source>
</reference>
<protein>
    <submittedName>
        <fullName evidence="2">Uncharacterized protein</fullName>
    </submittedName>
</protein>
<evidence type="ECO:0000313" key="2">
    <source>
        <dbReference type="EMBL" id="WRO23735.1"/>
    </source>
</evidence>
<dbReference type="Proteomes" id="UP001329915">
    <property type="component" value="Chromosome"/>
</dbReference>
<dbReference type="AlphaFoldDB" id="A0AAU0USX3"/>
<dbReference type="RefSeq" id="WP_366923111.1">
    <property type="nucleotide sequence ID" value="NZ_CP121694.1"/>
</dbReference>
<keyword evidence="1" id="KW-0812">Transmembrane</keyword>